<dbReference type="GO" id="GO:0046872">
    <property type="term" value="F:metal ion binding"/>
    <property type="evidence" value="ECO:0007669"/>
    <property type="project" value="UniProtKB-UniRule"/>
</dbReference>
<evidence type="ECO:0000256" key="11">
    <source>
        <dbReference type="ARBA" id="ARBA00023295"/>
    </source>
</evidence>
<evidence type="ECO:0000256" key="1">
    <source>
        <dbReference type="ARBA" id="ARBA00000843"/>
    </source>
</evidence>
<reference evidence="14" key="1">
    <citation type="submission" date="2023-06" db="EMBL/GenBank/DDBJ databases">
        <title>Genome-scale phylogeny and comparative genomics of the fungal order Sordariales.</title>
        <authorList>
            <consortium name="Lawrence Berkeley National Laboratory"/>
            <person name="Hensen N."/>
            <person name="Bonometti L."/>
            <person name="Westerberg I."/>
            <person name="Brannstrom I.O."/>
            <person name="Guillou S."/>
            <person name="Cros-Aarteil S."/>
            <person name="Calhoun S."/>
            <person name="Haridas S."/>
            <person name="Kuo A."/>
            <person name="Mondo S."/>
            <person name="Pangilinan J."/>
            <person name="Riley R."/>
            <person name="Labutti K."/>
            <person name="Andreopoulos B."/>
            <person name="Lipzen A."/>
            <person name="Chen C."/>
            <person name="Yanf M."/>
            <person name="Daum C."/>
            <person name="Ng V."/>
            <person name="Clum A."/>
            <person name="Steindorff A."/>
            <person name="Ohm R."/>
            <person name="Martin F."/>
            <person name="Silar P."/>
            <person name="Natvig D."/>
            <person name="Lalanne C."/>
            <person name="Gautier V."/>
            <person name="Ament-Velasquez S.L."/>
            <person name="Kruys A."/>
            <person name="Hutchinson M.I."/>
            <person name="Powell A.J."/>
            <person name="Barry K."/>
            <person name="Miller A.N."/>
            <person name="Grigoriev I.V."/>
            <person name="Debuchy R."/>
            <person name="Gladieux P."/>
            <person name="Thoren M.H."/>
            <person name="Johannesson H."/>
        </authorList>
    </citation>
    <scope>NUCLEOTIDE SEQUENCE</scope>
    <source>
        <strain evidence="14">8032-3</strain>
    </source>
</reference>
<name>A0AAJ0BWW8_9PEZI</name>
<gene>
    <name evidence="14" type="ORF">QBC33DRAFT_543047</name>
</gene>
<dbReference type="Gene3D" id="3.90.79.10">
    <property type="entry name" value="Nucleoside Triphosphate Pyrophosphohydrolase"/>
    <property type="match status" value="1"/>
</dbReference>
<evidence type="ECO:0000256" key="2">
    <source>
        <dbReference type="ARBA" id="ARBA00012045"/>
    </source>
</evidence>
<dbReference type="GO" id="GO:0006298">
    <property type="term" value="P:mismatch repair"/>
    <property type="evidence" value="ECO:0007669"/>
    <property type="project" value="TreeGrafter"/>
</dbReference>
<evidence type="ECO:0000256" key="3">
    <source>
        <dbReference type="ARBA" id="ARBA00022023"/>
    </source>
</evidence>
<dbReference type="SUPFAM" id="SSF55811">
    <property type="entry name" value="Nudix"/>
    <property type="match status" value="1"/>
</dbReference>
<dbReference type="InterPro" id="IPR044298">
    <property type="entry name" value="MIG/MutY"/>
</dbReference>
<keyword evidence="11 12" id="KW-0326">Glycosidase</keyword>
<dbReference type="EMBL" id="MU839013">
    <property type="protein sequence ID" value="KAK1765965.1"/>
    <property type="molecule type" value="Genomic_DNA"/>
</dbReference>
<comment type="similarity">
    <text evidence="12">Belongs to the Nth/MutY family.</text>
</comment>
<keyword evidence="15" id="KW-1185">Reference proteome</keyword>
<dbReference type="Proteomes" id="UP001244011">
    <property type="component" value="Unassembled WGS sequence"/>
</dbReference>
<organism evidence="14 15">
    <name type="scientific">Phialemonium atrogriseum</name>
    <dbReference type="NCBI Taxonomy" id="1093897"/>
    <lineage>
        <taxon>Eukaryota</taxon>
        <taxon>Fungi</taxon>
        <taxon>Dikarya</taxon>
        <taxon>Ascomycota</taxon>
        <taxon>Pezizomycotina</taxon>
        <taxon>Sordariomycetes</taxon>
        <taxon>Sordariomycetidae</taxon>
        <taxon>Cephalothecales</taxon>
        <taxon>Cephalothecaceae</taxon>
        <taxon>Phialemonium</taxon>
    </lineage>
</organism>
<dbReference type="InterPro" id="IPR023170">
    <property type="entry name" value="HhH_base_excis_C"/>
</dbReference>
<evidence type="ECO:0000256" key="6">
    <source>
        <dbReference type="ARBA" id="ARBA00022763"/>
    </source>
</evidence>
<comment type="caution">
    <text evidence="14">The sequence shown here is derived from an EMBL/GenBank/DDBJ whole genome shotgun (WGS) entry which is preliminary data.</text>
</comment>
<comment type="function">
    <text evidence="12">Adenine glycosylase active on G-A mispairs.</text>
</comment>
<dbReference type="PANTHER" id="PTHR42944">
    <property type="entry name" value="ADENINE DNA GLYCOSYLASE"/>
    <property type="match status" value="1"/>
</dbReference>
<sequence>MRGLLPAETAELEKRVPGVGRYTAGAISAIVFGRAAPMVDGNVVRVLTRQLGIFGSAKTNKSVSDAIWDVADALVRTVAQDPSQDVAGDGEAPVSDRPGRWGQALMELGSTICTPKPDCSRCPITSTCRAYAEGLSIADGPARTNGTGATTLVDIEDLCQLCEPFDEDAVPGGINDCDDLAQTATRADDKPSRSRRAKVTQTVNISNGEKASTESPPSADTMAVIVDHARKFPPKAIKKAVREEECLVCAILRSDGQYLIHRRPSKGLLAGLWELPSHTLPASNQSTAQSRKRGAAAYVAGLFPDCAEKSQRQKRPRLKHCGELGSVPWLFSHLKLTMHVHLFTLDHRADQSIIMARADQLHRWASDGEVDGESMGTGMRKCWALVRDCDTAQ</sequence>
<comment type="cofactor">
    <cofactor evidence="12">
        <name>[4Fe-4S] cluster</name>
        <dbReference type="ChEBI" id="CHEBI:49883"/>
    </cofactor>
    <text evidence="12">Binds 1 [4Fe-4S] cluster.</text>
</comment>
<dbReference type="GeneID" id="85311517"/>
<keyword evidence="6 12" id="KW-0227">DNA damage</keyword>
<keyword evidence="7" id="KW-0378">Hydrolase</keyword>
<accession>A0AAJ0BWW8</accession>
<dbReference type="CDD" id="cd03431">
    <property type="entry name" value="NUDIX_DNA_Glycosylase_C-MutY"/>
    <property type="match status" value="1"/>
</dbReference>
<dbReference type="GO" id="GO:0005634">
    <property type="term" value="C:nucleus"/>
    <property type="evidence" value="ECO:0007669"/>
    <property type="project" value="TreeGrafter"/>
</dbReference>
<dbReference type="Pfam" id="PF14815">
    <property type="entry name" value="NUDIX_4"/>
    <property type="match status" value="1"/>
</dbReference>
<dbReference type="GO" id="GO:0034039">
    <property type="term" value="F:8-oxo-7,8-dihydroguanine DNA N-glycosylase activity"/>
    <property type="evidence" value="ECO:0007669"/>
    <property type="project" value="TreeGrafter"/>
</dbReference>
<dbReference type="GO" id="GO:0006284">
    <property type="term" value="P:base-excision repair"/>
    <property type="evidence" value="ECO:0007669"/>
    <property type="project" value="UniProtKB-UniRule"/>
</dbReference>
<evidence type="ECO:0000256" key="12">
    <source>
        <dbReference type="RuleBase" id="RU365096"/>
    </source>
</evidence>
<feature type="domain" description="Adenine DNA glycosylase C-terminal" evidence="13">
    <location>
        <begin position="248"/>
        <end position="384"/>
    </location>
</feature>
<dbReference type="GO" id="GO:0035485">
    <property type="term" value="F:adenine/guanine mispair binding"/>
    <property type="evidence" value="ECO:0007669"/>
    <property type="project" value="TreeGrafter"/>
</dbReference>
<keyword evidence="4" id="KW-0004">4Fe-4S</keyword>
<dbReference type="PANTHER" id="PTHR42944:SF1">
    <property type="entry name" value="ADENINE DNA GLYCOSYLASE"/>
    <property type="match status" value="1"/>
</dbReference>
<evidence type="ECO:0000256" key="5">
    <source>
        <dbReference type="ARBA" id="ARBA00022723"/>
    </source>
</evidence>
<proteinExistence type="inferred from homology"/>
<evidence type="ECO:0000259" key="13">
    <source>
        <dbReference type="Pfam" id="PF14815"/>
    </source>
</evidence>
<dbReference type="AlphaFoldDB" id="A0AAJ0BWW8"/>
<keyword evidence="5" id="KW-0479">Metal-binding</keyword>
<keyword evidence="8 12" id="KW-0408">Iron</keyword>
<evidence type="ECO:0000256" key="8">
    <source>
        <dbReference type="ARBA" id="ARBA00023004"/>
    </source>
</evidence>
<dbReference type="InterPro" id="IPR011257">
    <property type="entry name" value="DNA_glycosylase"/>
</dbReference>
<keyword evidence="9" id="KW-0411">Iron-sulfur</keyword>
<dbReference type="RefSeq" id="XP_060282178.1">
    <property type="nucleotide sequence ID" value="XM_060428330.1"/>
</dbReference>
<evidence type="ECO:0000313" key="15">
    <source>
        <dbReference type="Proteomes" id="UP001244011"/>
    </source>
</evidence>
<dbReference type="SMART" id="SM00525">
    <property type="entry name" value="FES"/>
    <property type="match status" value="1"/>
</dbReference>
<evidence type="ECO:0000313" key="14">
    <source>
        <dbReference type="EMBL" id="KAK1765965.1"/>
    </source>
</evidence>
<dbReference type="GO" id="GO:0051539">
    <property type="term" value="F:4 iron, 4 sulfur cluster binding"/>
    <property type="evidence" value="ECO:0007669"/>
    <property type="project" value="UniProtKB-UniRule"/>
</dbReference>
<evidence type="ECO:0000256" key="9">
    <source>
        <dbReference type="ARBA" id="ARBA00023014"/>
    </source>
</evidence>
<evidence type="ECO:0000256" key="10">
    <source>
        <dbReference type="ARBA" id="ARBA00023204"/>
    </source>
</evidence>
<dbReference type="EC" id="3.2.2.31" evidence="2 12"/>
<evidence type="ECO:0000256" key="7">
    <source>
        <dbReference type="ARBA" id="ARBA00022801"/>
    </source>
</evidence>
<protein>
    <recommendedName>
        <fullName evidence="3 12">Adenine DNA glycosylase</fullName>
        <ecNumber evidence="2 12">3.2.2.31</ecNumber>
    </recommendedName>
</protein>
<comment type="catalytic activity">
    <reaction evidence="1 12">
        <text>Hydrolyzes free adenine bases from 7,8-dihydro-8-oxoguanine:adenine mismatched double-stranded DNA, leaving an apurinic site.</text>
        <dbReference type="EC" id="3.2.2.31"/>
    </reaction>
</comment>
<dbReference type="InterPro" id="IPR015797">
    <property type="entry name" value="NUDIX_hydrolase-like_dom_sf"/>
</dbReference>
<dbReference type="InterPro" id="IPR029119">
    <property type="entry name" value="MutY_C"/>
</dbReference>
<dbReference type="GO" id="GO:0032357">
    <property type="term" value="F:oxidized purine DNA binding"/>
    <property type="evidence" value="ECO:0007669"/>
    <property type="project" value="TreeGrafter"/>
</dbReference>
<dbReference type="InterPro" id="IPR003651">
    <property type="entry name" value="Endonuclease3_FeS-loop_motif"/>
</dbReference>
<dbReference type="Gene3D" id="1.10.1670.10">
    <property type="entry name" value="Helix-hairpin-Helix base-excision DNA repair enzymes (C-terminal)"/>
    <property type="match status" value="1"/>
</dbReference>
<evidence type="ECO:0000256" key="4">
    <source>
        <dbReference type="ARBA" id="ARBA00022485"/>
    </source>
</evidence>
<dbReference type="SUPFAM" id="SSF48150">
    <property type="entry name" value="DNA-glycosylase"/>
    <property type="match status" value="1"/>
</dbReference>
<keyword evidence="10" id="KW-0234">DNA repair</keyword>
<dbReference type="GO" id="GO:0000701">
    <property type="term" value="F:purine-specific mismatch base pair DNA N-glycosylase activity"/>
    <property type="evidence" value="ECO:0007669"/>
    <property type="project" value="UniProtKB-EC"/>
</dbReference>